<dbReference type="AlphaFoldDB" id="A0A7J3Y188"/>
<evidence type="ECO:0000259" key="1">
    <source>
        <dbReference type="SMART" id="SM01008"/>
    </source>
</evidence>
<dbReference type="PANTHER" id="PTHR11908:SF157">
    <property type="entry name" value="XANTHINE DEHYDROGENASE SUBUNIT D-RELATED"/>
    <property type="match status" value="1"/>
</dbReference>
<dbReference type="InterPro" id="IPR016208">
    <property type="entry name" value="Ald_Oxase/xanthine_DH-like"/>
</dbReference>
<gene>
    <name evidence="2" type="ORF">ENM60_06755</name>
</gene>
<dbReference type="InterPro" id="IPR000674">
    <property type="entry name" value="Ald_Oxase/Xan_DH_a/b"/>
</dbReference>
<accession>A0A7J3Y188</accession>
<proteinExistence type="predicted"/>
<dbReference type="GO" id="GO:0016491">
    <property type="term" value="F:oxidoreductase activity"/>
    <property type="evidence" value="ECO:0007669"/>
    <property type="project" value="InterPro"/>
</dbReference>
<dbReference type="InterPro" id="IPR037165">
    <property type="entry name" value="AldOxase/xan_DH_Mopterin-bd_sf"/>
</dbReference>
<dbReference type="Pfam" id="PF02738">
    <property type="entry name" value="MoCoBD_1"/>
    <property type="match status" value="1"/>
</dbReference>
<name>A0A7J3Y188_9CREN</name>
<comment type="caution">
    <text evidence="2">The sequence shown here is derived from an EMBL/GenBank/DDBJ whole genome shotgun (WGS) entry which is preliminary data.</text>
</comment>
<dbReference type="SUPFAM" id="SSF54665">
    <property type="entry name" value="CO dehydrogenase molybdoprotein N-domain-like"/>
    <property type="match status" value="1"/>
</dbReference>
<dbReference type="Pfam" id="PF20256">
    <property type="entry name" value="MoCoBD_2"/>
    <property type="match status" value="1"/>
</dbReference>
<dbReference type="InterPro" id="IPR046867">
    <property type="entry name" value="AldOxase/xan_DH_MoCoBD2"/>
</dbReference>
<organism evidence="2">
    <name type="scientific">Thermogladius calderae</name>
    <dbReference type="NCBI Taxonomy" id="1200300"/>
    <lineage>
        <taxon>Archaea</taxon>
        <taxon>Thermoproteota</taxon>
        <taxon>Thermoprotei</taxon>
        <taxon>Desulfurococcales</taxon>
        <taxon>Desulfurococcaceae</taxon>
        <taxon>Thermogladius</taxon>
    </lineage>
</organism>
<sequence>MSKPDYVEIVEEMFYKTKEKKTDEFKYIGKDVVRWDAISKVSGQPVYTADLLRFIKNPVFVYSVRTKYAHARIKGLDASDALKYPGVLAVLTARDIPGINDVGYVIPDQPLLADRKVRYIGDTVALVVAESLENAREAGELVSVDYEPLKVYLDPLEIVDPETLQEKPHELIHDERGSDILTRYKIRVGDVEKAFKEAAVVVENKYETPFQEHAYIEPEAAIAIPEADGGVTIYAKTQCPFDTRKAVANVLGLPFNMVRVIAPALGGGFGGAEDVGNEIAAKAALVATRFKRPAVLLHTREESIIGHTKRHRTISWYRHAASRDGTLLGVEAKIVFDKGAYASLGPFVAWRAVVHSTGPYKVRNAKVDVVAVYTNKIPGGAFRGFGNPQVTFAFERQMDILAEELGMDPVEFRLKNILRNGDRTVHGQLLDHGVGLEEAIKKAVELSGWYEKRRLYVSLKGPVRRGIGIAVFYHGNSIGAEGADYSSVSVIIQRDGSIVFRTGLTEMGQGAVQGLINILAEVLGVPPHYIKVELADTSATPDAGPTVASRSTAMGGNATLVAAYKLRKRLDQLAASLLGCKSPEEVVIEAPKVYCRDDPSHTITWRELVEQAFWKGVPLQEFGYYRAPPAEWDEETGTGAPYFTYTFGAVVSDVEVDLETGVVRVKEATTVYDIGRVVNRTGAELHAIGGYIQGMGYALMEDLYYDSEGRLLNTNLSTYHIPTALDTPEKFNVYFVEAGYYRAPFGAKGLGEPSIVAIAPSIANAVVNALRSREANKLVSKHPLTPDYVYGIIKKTGVKP</sequence>
<dbReference type="Gene3D" id="3.30.365.10">
    <property type="entry name" value="Aldehyde oxidase/xanthine dehydrogenase, molybdopterin binding domain"/>
    <property type="match status" value="4"/>
</dbReference>
<dbReference type="Pfam" id="PF01315">
    <property type="entry name" value="Ald_Xan_dh_C"/>
    <property type="match status" value="1"/>
</dbReference>
<dbReference type="SUPFAM" id="SSF56003">
    <property type="entry name" value="Molybdenum cofactor-binding domain"/>
    <property type="match status" value="1"/>
</dbReference>
<evidence type="ECO:0000313" key="2">
    <source>
        <dbReference type="EMBL" id="HHP68459.1"/>
    </source>
</evidence>
<dbReference type="InterPro" id="IPR008274">
    <property type="entry name" value="AldOxase/xan_DH_MoCoBD1"/>
</dbReference>
<dbReference type="EMBL" id="DRYK01000089">
    <property type="protein sequence ID" value="HHP68459.1"/>
    <property type="molecule type" value="Genomic_DNA"/>
</dbReference>
<feature type="domain" description="Aldehyde oxidase/xanthine dehydrogenase a/b hammerhead" evidence="1">
    <location>
        <begin position="42"/>
        <end position="150"/>
    </location>
</feature>
<protein>
    <submittedName>
        <fullName evidence="2">Aldehyde oxidase</fullName>
    </submittedName>
</protein>
<dbReference type="SMART" id="SM01008">
    <property type="entry name" value="Ald_Xan_dh_C"/>
    <property type="match status" value="1"/>
</dbReference>
<dbReference type="GO" id="GO:0005506">
    <property type="term" value="F:iron ion binding"/>
    <property type="evidence" value="ECO:0007669"/>
    <property type="project" value="InterPro"/>
</dbReference>
<reference evidence="2" key="1">
    <citation type="journal article" date="2020" name="mSystems">
        <title>Genome- and Community-Level Interaction Insights into Carbon Utilization and Element Cycling Functions of Hydrothermarchaeota in Hydrothermal Sediment.</title>
        <authorList>
            <person name="Zhou Z."/>
            <person name="Liu Y."/>
            <person name="Xu W."/>
            <person name="Pan J."/>
            <person name="Luo Z.H."/>
            <person name="Li M."/>
        </authorList>
    </citation>
    <scope>NUCLEOTIDE SEQUENCE [LARGE SCALE GENOMIC DNA]</scope>
    <source>
        <strain evidence="2">SpSt-110</strain>
    </source>
</reference>
<dbReference type="PANTHER" id="PTHR11908">
    <property type="entry name" value="XANTHINE DEHYDROGENASE"/>
    <property type="match status" value="1"/>
</dbReference>
<dbReference type="Gene3D" id="3.90.1170.50">
    <property type="entry name" value="Aldehyde oxidase/xanthine dehydrogenase, a/b hammerhead"/>
    <property type="match status" value="1"/>
</dbReference>
<dbReference type="InterPro" id="IPR036856">
    <property type="entry name" value="Ald_Oxase/Xan_DH_a/b_sf"/>
</dbReference>